<feature type="transmembrane region" description="Helical" evidence="7">
    <location>
        <begin position="101"/>
        <end position="124"/>
    </location>
</feature>
<feature type="transmembrane region" description="Helical" evidence="7">
    <location>
        <begin position="62"/>
        <end position="95"/>
    </location>
</feature>
<evidence type="ECO:0000256" key="2">
    <source>
        <dbReference type="ARBA" id="ARBA00022448"/>
    </source>
</evidence>
<dbReference type="SUPFAM" id="SSF161098">
    <property type="entry name" value="MetI-like"/>
    <property type="match status" value="1"/>
</dbReference>
<dbReference type="GO" id="GO:0015226">
    <property type="term" value="F:carnitine transmembrane transporter activity"/>
    <property type="evidence" value="ECO:0007669"/>
    <property type="project" value="TreeGrafter"/>
</dbReference>
<dbReference type="RefSeq" id="WP_124999176.1">
    <property type="nucleotide sequence ID" value="NZ_RQXT01000014.1"/>
</dbReference>
<organism evidence="9 10">
    <name type="scientific">Mesorhizobium tamadayense</name>
    <dbReference type="NCBI Taxonomy" id="425306"/>
    <lineage>
        <taxon>Bacteria</taxon>
        <taxon>Pseudomonadati</taxon>
        <taxon>Pseudomonadota</taxon>
        <taxon>Alphaproteobacteria</taxon>
        <taxon>Hyphomicrobiales</taxon>
        <taxon>Phyllobacteriaceae</taxon>
        <taxon>Mesorhizobium</taxon>
    </lineage>
</organism>
<evidence type="ECO:0000256" key="1">
    <source>
        <dbReference type="ARBA" id="ARBA00004651"/>
    </source>
</evidence>
<dbReference type="GO" id="GO:0015871">
    <property type="term" value="P:choline transport"/>
    <property type="evidence" value="ECO:0007669"/>
    <property type="project" value="TreeGrafter"/>
</dbReference>
<keyword evidence="4 7" id="KW-0812">Transmembrane</keyword>
<feature type="transmembrane region" description="Helical" evidence="7">
    <location>
        <begin position="227"/>
        <end position="247"/>
    </location>
</feature>
<reference evidence="9 10" key="1">
    <citation type="submission" date="2018-11" db="EMBL/GenBank/DDBJ databases">
        <title>the genome of Mesorhizobium tamadayense DSM 28320.</title>
        <authorList>
            <person name="Gao J."/>
        </authorList>
    </citation>
    <scope>NUCLEOTIDE SEQUENCE [LARGE SCALE GENOMIC DNA]</scope>
    <source>
        <strain evidence="9 10">DSM 28320</strain>
    </source>
</reference>
<keyword evidence="2 7" id="KW-0813">Transport</keyword>
<dbReference type="PANTHER" id="PTHR47737">
    <property type="entry name" value="GLYCINE BETAINE/PROLINE BETAINE TRANSPORT SYSTEM PERMEASE PROTEIN PROW"/>
    <property type="match status" value="1"/>
</dbReference>
<dbReference type="EMBL" id="RQXT01000014">
    <property type="protein sequence ID" value="RRI01777.1"/>
    <property type="molecule type" value="Genomic_DNA"/>
</dbReference>
<evidence type="ECO:0000259" key="8">
    <source>
        <dbReference type="PROSITE" id="PS50928"/>
    </source>
</evidence>
<comment type="caution">
    <text evidence="9">The sequence shown here is derived from an EMBL/GenBank/DDBJ whole genome shotgun (WGS) entry which is preliminary data.</text>
</comment>
<feature type="domain" description="ABC transmembrane type-1" evidence="8">
    <location>
        <begin position="98"/>
        <end position="277"/>
    </location>
</feature>
<feature type="transmembrane region" description="Helical" evidence="7">
    <location>
        <begin position="259"/>
        <end position="277"/>
    </location>
</feature>
<dbReference type="PROSITE" id="PS50928">
    <property type="entry name" value="ABC_TM1"/>
    <property type="match status" value="1"/>
</dbReference>
<dbReference type="CDD" id="cd06261">
    <property type="entry name" value="TM_PBP2"/>
    <property type="match status" value="1"/>
</dbReference>
<evidence type="ECO:0000256" key="6">
    <source>
        <dbReference type="ARBA" id="ARBA00023136"/>
    </source>
</evidence>
<keyword evidence="10" id="KW-1185">Reference proteome</keyword>
<dbReference type="InterPro" id="IPR000515">
    <property type="entry name" value="MetI-like"/>
</dbReference>
<evidence type="ECO:0000313" key="9">
    <source>
        <dbReference type="EMBL" id="RRI01777.1"/>
    </source>
</evidence>
<evidence type="ECO:0000256" key="3">
    <source>
        <dbReference type="ARBA" id="ARBA00022475"/>
    </source>
</evidence>
<dbReference type="InterPro" id="IPR035906">
    <property type="entry name" value="MetI-like_sf"/>
</dbReference>
<gene>
    <name evidence="9" type="ORF">EH240_14195</name>
</gene>
<dbReference type="OrthoDB" id="9815258at2"/>
<proteinExistence type="inferred from homology"/>
<dbReference type="Proteomes" id="UP000273786">
    <property type="component" value="Unassembled WGS sequence"/>
</dbReference>
<keyword evidence="6 7" id="KW-0472">Membrane</keyword>
<name>A0A3P3FTJ1_9HYPH</name>
<evidence type="ECO:0000256" key="4">
    <source>
        <dbReference type="ARBA" id="ARBA00022692"/>
    </source>
</evidence>
<dbReference type="FunFam" id="1.10.3720.10:FF:000001">
    <property type="entry name" value="Glycine betaine ABC transporter, permease"/>
    <property type="match status" value="1"/>
</dbReference>
<comment type="similarity">
    <text evidence="7">Belongs to the binding-protein-dependent transport system permease family.</text>
</comment>
<dbReference type="GO" id="GO:0005275">
    <property type="term" value="F:amine transmembrane transporter activity"/>
    <property type="evidence" value="ECO:0007669"/>
    <property type="project" value="TreeGrafter"/>
</dbReference>
<dbReference type="Pfam" id="PF00528">
    <property type="entry name" value="BPD_transp_1"/>
    <property type="match status" value="1"/>
</dbReference>
<protein>
    <submittedName>
        <fullName evidence="9">ABC transporter permease subunit</fullName>
    </submittedName>
</protein>
<feature type="transmembrane region" description="Helical" evidence="7">
    <location>
        <begin position="145"/>
        <end position="170"/>
    </location>
</feature>
<dbReference type="PANTHER" id="PTHR47737:SF1">
    <property type="entry name" value="GLYCINE BETAINE_PROLINE BETAINE TRANSPORT SYSTEM PERMEASE PROTEIN PROW"/>
    <property type="match status" value="1"/>
</dbReference>
<evidence type="ECO:0000313" key="10">
    <source>
        <dbReference type="Proteomes" id="UP000273786"/>
    </source>
</evidence>
<dbReference type="AlphaFoldDB" id="A0A3P3FTJ1"/>
<evidence type="ECO:0000256" key="7">
    <source>
        <dbReference type="RuleBase" id="RU363032"/>
    </source>
</evidence>
<dbReference type="GO" id="GO:0031460">
    <property type="term" value="P:glycine betaine transport"/>
    <property type="evidence" value="ECO:0007669"/>
    <property type="project" value="TreeGrafter"/>
</dbReference>
<comment type="subcellular location">
    <subcellularLocation>
        <location evidence="1 7">Cell membrane</location>
        <topology evidence="1 7">Multi-pass membrane protein</topology>
    </subcellularLocation>
</comment>
<dbReference type="GO" id="GO:0043190">
    <property type="term" value="C:ATP-binding cassette (ABC) transporter complex"/>
    <property type="evidence" value="ECO:0007669"/>
    <property type="project" value="TreeGrafter"/>
</dbReference>
<sequence>MDASALMDPFASVHLPLADMANDFMRWFTSNLRGVFQVAKVPVEWGLDLTEHGLRRAPQTLVILSLALFAWQVVGLRVAAISVCAMTTIGLIGAWDEAMTTLAVLMTAVVLVTIVGLPLGILCSRSERLWSVVRPSLDFMQTIPSFTYLVPVILLFGIGNVSGVIITAFYSMPPLVRLTNLGLREVDPQLVEAADAFGVLPLKRLWSIDLPLARPRIMAGINQTVMLSLAMSVVTSMISVAGLGQVVLTGISQLDLGRAIVGGLSIVLMAITIDRITQGFGLTRRDRGNKDLWEQGPIGWLRGLRSQN</sequence>
<keyword evidence="3" id="KW-1003">Cell membrane</keyword>
<accession>A0A3P3FTJ1</accession>
<dbReference type="Gene3D" id="1.10.3720.10">
    <property type="entry name" value="MetI-like"/>
    <property type="match status" value="1"/>
</dbReference>
<evidence type="ECO:0000256" key="5">
    <source>
        <dbReference type="ARBA" id="ARBA00022989"/>
    </source>
</evidence>
<keyword evidence="5 7" id="KW-1133">Transmembrane helix</keyword>